<keyword evidence="1" id="KW-0732">Signal</keyword>
<gene>
    <name evidence="2" type="ORF">GCM10017783_00700</name>
</gene>
<name>A0ABQ3JW87_9DEIO</name>
<sequence>MNKSALLVAALAACLPCAQAQTAPKFNQWYLEGCGVQDAGNNYVVAGYQQICIIKVNVTPNGALPVKAVFSYELEWTQGGRPQKLTLPGKDVWTPHGRSDAYVEVGTYHYFIGLPLNVRARADRQYTAINVIGTFTFSNGSTKKLFEKINVVH</sequence>
<evidence type="ECO:0000313" key="2">
    <source>
        <dbReference type="EMBL" id="GHF92742.1"/>
    </source>
</evidence>
<organism evidence="2 3">
    <name type="scientific">Deinococcus piscis</name>
    <dbReference type="NCBI Taxonomy" id="394230"/>
    <lineage>
        <taxon>Bacteria</taxon>
        <taxon>Thermotogati</taxon>
        <taxon>Deinococcota</taxon>
        <taxon>Deinococci</taxon>
        <taxon>Deinococcales</taxon>
        <taxon>Deinococcaceae</taxon>
        <taxon>Deinococcus</taxon>
    </lineage>
</organism>
<feature type="signal peptide" evidence="1">
    <location>
        <begin position="1"/>
        <end position="20"/>
    </location>
</feature>
<dbReference type="Proteomes" id="UP000632154">
    <property type="component" value="Unassembled WGS sequence"/>
</dbReference>
<feature type="chain" id="PRO_5045400507" evidence="1">
    <location>
        <begin position="21"/>
        <end position="153"/>
    </location>
</feature>
<accession>A0ABQ3JW87</accession>
<dbReference type="EMBL" id="BNAL01000001">
    <property type="protein sequence ID" value="GHF92742.1"/>
    <property type="molecule type" value="Genomic_DNA"/>
</dbReference>
<dbReference type="RefSeq" id="WP_189641676.1">
    <property type="nucleotide sequence ID" value="NZ_BNAL01000001.1"/>
</dbReference>
<comment type="caution">
    <text evidence="2">The sequence shown here is derived from an EMBL/GenBank/DDBJ whole genome shotgun (WGS) entry which is preliminary data.</text>
</comment>
<reference evidence="3" key="1">
    <citation type="journal article" date="2019" name="Int. J. Syst. Evol. Microbiol.">
        <title>The Global Catalogue of Microorganisms (GCM) 10K type strain sequencing project: providing services to taxonomists for standard genome sequencing and annotation.</title>
        <authorList>
            <consortium name="The Broad Institute Genomics Platform"/>
            <consortium name="The Broad Institute Genome Sequencing Center for Infectious Disease"/>
            <person name="Wu L."/>
            <person name="Ma J."/>
        </authorList>
    </citation>
    <scope>NUCLEOTIDE SEQUENCE [LARGE SCALE GENOMIC DNA]</scope>
    <source>
        <strain evidence="3">CGMCC 1.18439</strain>
    </source>
</reference>
<keyword evidence="3" id="KW-1185">Reference proteome</keyword>
<protein>
    <submittedName>
        <fullName evidence="2">Uncharacterized protein</fullName>
    </submittedName>
</protein>
<evidence type="ECO:0000256" key="1">
    <source>
        <dbReference type="SAM" id="SignalP"/>
    </source>
</evidence>
<evidence type="ECO:0000313" key="3">
    <source>
        <dbReference type="Proteomes" id="UP000632154"/>
    </source>
</evidence>
<proteinExistence type="predicted"/>